<feature type="transmembrane region" description="Helical" evidence="6">
    <location>
        <begin position="5"/>
        <end position="22"/>
    </location>
</feature>
<organism evidence="9 10">
    <name type="scientific">Roseburia intestinalis</name>
    <dbReference type="NCBI Taxonomy" id="166486"/>
    <lineage>
        <taxon>Bacteria</taxon>
        <taxon>Bacillati</taxon>
        <taxon>Bacillota</taxon>
        <taxon>Clostridia</taxon>
        <taxon>Lachnospirales</taxon>
        <taxon>Lachnospiraceae</taxon>
        <taxon>Roseburia</taxon>
    </lineage>
</organism>
<evidence type="ECO:0000259" key="7">
    <source>
        <dbReference type="Pfam" id="PF03772"/>
    </source>
</evidence>
<protein>
    <submittedName>
        <fullName evidence="9">ComEC family competence protein</fullName>
    </submittedName>
</protein>
<proteinExistence type="predicted"/>
<evidence type="ECO:0000256" key="2">
    <source>
        <dbReference type="ARBA" id="ARBA00022475"/>
    </source>
</evidence>
<feature type="transmembrane region" description="Helical" evidence="6">
    <location>
        <begin position="527"/>
        <end position="544"/>
    </location>
</feature>
<dbReference type="EMBL" id="CYXZ01000001">
    <property type="protein sequence ID" value="CUM72485.1"/>
    <property type="molecule type" value="Genomic_DNA"/>
</dbReference>
<accession>A0A173R3T9</accession>
<evidence type="ECO:0000256" key="5">
    <source>
        <dbReference type="ARBA" id="ARBA00023136"/>
    </source>
</evidence>
<dbReference type="GO" id="GO:0005886">
    <property type="term" value="C:plasma membrane"/>
    <property type="evidence" value="ECO:0007669"/>
    <property type="project" value="UniProtKB-SubCell"/>
</dbReference>
<dbReference type="NCBIfam" id="TIGR00360">
    <property type="entry name" value="ComEC_N-term"/>
    <property type="match status" value="1"/>
</dbReference>
<dbReference type="PANTHER" id="PTHR30619">
    <property type="entry name" value="DNA INTERNALIZATION/COMPETENCE PROTEIN COMEC/REC2"/>
    <property type="match status" value="1"/>
</dbReference>
<evidence type="ECO:0000256" key="6">
    <source>
        <dbReference type="SAM" id="Phobius"/>
    </source>
</evidence>
<feature type="transmembrane region" description="Helical" evidence="6">
    <location>
        <begin position="281"/>
        <end position="300"/>
    </location>
</feature>
<dbReference type="AlphaFoldDB" id="A0A173R3T9"/>
<dbReference type="Pfam" id="PF03772">
    <property type="entry name" value="Competence"/>
    <property type="match status" value="1"/>
</dbReference>
<dbReference type="InterPro" id="IPR025405">
    <property type="entry name" value="DUF4131"/>
</dbReference>
<dbReference type="SUPFAM" id="SSF56281">
    <property type="entry name" value="Metallo-hydrolase/oxidoreductase"/>
    <property type="match status" value="1"/>
</dbReference>
<evidence type="ECO:0000313" key="10">
    <source>
        <dbReference type="Proteomes" id="UP000095350"/>
    </source>
</evidence>
<dbReference type="PANTHER" id="PTHR30619:SF7">
    <property type="entry name" value="BETA-LACTAMASE DOMAIN PROTEIN"/>
    <property type="match status" value="1"/>
</dbReference>
<dbReference type="Proteomes" id="UP000095350">
    <property type="component" value="Unassembled WGS sequence"/>
</dbReference>
<dbReference type="CDD" id="cd07731">
    <property type="entry name" value="ComA-like_MBL-fold"/>
    <property type="match status" value="1"/>
</dbReference>
<dbReference type="InterPro" id="IPR004477">
    <property type="entry name" value="ComEC_N"/>
</dbReference>
<feature type="transmembrane region" description="Helical" evidence="6">
    <location>
        <begin position="347"/>
        <end position="367"/>
    </location>
</feature>
<feature type="transmembrane region" description="Helical" evidence="6">
    <location>
        <begin position="28"/>
        <end position="45"/>
    </location>
</feature>
<dbReference type="RefSeq" id="WP_242863420.1">
    <property type="nucleotide sequence ID" value="NZ_CABIYH010000001.1"/>
</dbReference>
<feature type="transmembrane region" description="Helical" evidence="6">
    <location>
        <begin position="478"/>
        <end position="499"/>
    </location>
</feature>
<dbReference type="Gene3D" id="3.60.15.10">
    <property type="entry name" value="Ribonuclease Z/Hydroxyacylglutathione hydrolase-like"/>
    <property type="match status" value="1"/>
</dbReference>
<name>A0A173R3T9_9FIRM</name>
<dbReference type="PaxDb" id="166486-ERS852572_00161"/>
<dbReference type="GO" id="GO:0030420">
    <property type="term" value="P:establishment of competence for transformation"/>
    <property type="evidence" value="ECO:0007669"/>
    <property type="project" value="InterPro"/>
</dbReference>
<dbReference type="InterPro" id="IPR052159">
    <property type="entry name" value="Competence_DNA_uptake"/>
</dbReference>
<evidence type="ECO:0000256" key="4">
    <source>
        <dbReference type="ARBA" id="ARBA00022989"/>
    </source>
</evidence>
<evidence type="ECO:0000259" key="8">
    <source>
        <dbReference type="Pfam" id="PF13567"/>
    </source>
</evidence>
<sequence length="821" mass="91522">MGKRPFLEMAAGFICGISIAVYGKPWTFWLLFFGILLWPAIVTGHDRGMPESDRYPVRKRRWCMAVCSAAALFLGWHHCGGVQAEQNQYLPYLEDGEEILLNGKLTGKEQKNEQYLYNLSSCQIRQDSKISEWQRISASIIIYCESDTCSIGQTLVLHGKIKLFNRARNEGNFDQAAYYKARGTAFAVSDVDEVSAYGKANLIAEKMYQWKYHLAGVYEQALGVREGGVLSTMLLGEKNLLDAEVKQLYRTAGISHILAISGLHIAVIGMTLYRLLRKGSFGFWGSGIFAAVFMILYGMMTGMGYSSFRAVSMFCILLLGQAVGRSYDSLNAMGFTALLILWKQPFALYDAGFQLSFIAVLGVVWAGKIVQSAYQRHAVLQKIGTGFVLQLVILPVTAWYFYEIPVYAMLLNLLVLPFVGIVLASGIAGGLLGCAVMPQAVLVHIVLLPCHVILSGYEKICTIASGLPHALLITGKPSAVKITVYYLLLAVGLFLLSHVTKRQKEMQQMTEENGRQKRRKSYRGMEWSLFACGLGLLVFLFTPVSQGMKLTVLDVGQGDGIYLHTDSGYDIFIDGGSTNVQSVGKYRILPYLKSNGVNEIDYWFVSHTDLDHISGLLEIFDEGYRIRNLVLFRGMMRDESYEKLVSLAKEHGTEICMMSRKDTLFSGSAKITAISPEYHVGDEQRSEISTDKNGESLVLLYEEKGFSALFTGDIGEEQEKQILKWGGINDIDFYKAAHHGSKYSNTKSFLDAVSPRISVISCAEKNRYGHPGRAAVENIRDTGSALFYTMEGGQITVTRLKKNELAVQKFLLPDKRFVFVR</sequence>
<dbReference type="STRING" id="166486.ERS852572_00161"/>
<feature type="transmembrane region" description="Helical" evidence="6">
    <location>
        <begin position="408"/>
        <end position="433"/>
    </location>
</feature>
<dbReference type="InterPro" id="IPR036866">
    <property type="entry name" value="RibonucZ/Hydroxyglut_hydro"/>
</dbReference>
<keyword evidence="3 6" id="KW-0812">Transmembrane</keyword>
<comment type="subcellular location">
    <subcellularLocation>
        <location evidence="1">Cell membrane</location>
        <topology evidence="1">Multi-pass membrane protein</topology>
    </subcellularLocation>
</comment>
<reference evidence="9 10" key="1">
    <citation type="submission" date="2015-09" db="EMBL/GenBank/DDBJ databases">
        <authorList>
            <consortium name="Pathogen Informatics"/>
        </authorList>
    </citation>
    <scope>NUCLEOTIDE SEQUENCE [LARGE SCALE GENOMIC DNA]</scope>
    <source>
        <strain evidence="9 10">2789STDY5834960</strain>
    </source>
</reference>
<keyword evidence="2" id="KW-1003">Cell membrane</keyword>
<dbReference type="NCBIfam" id="TIGR00361">
    <property type="entry name" value="ComEC_Rec2"/>
    <property type="match status" value="1"/>
</dbReference>
<dbReference type="Pfam" id="PF13567">
    <property type="entry name" value="DUF4131"/>
    <property type="match status" value="1"/>
</dbReference>
<dbReference type="InterPro" id="IPR035681">
    <property type="entry name" value="ComA-like_MBL"/>
</dbReference>
<evidence type="ECO:0000256" key="1">
    <source>
        <dbReference type="ARBA" id="ARBA00004651"/>
    </source>
</evidence>
<gene>
    <name evidence="9" type="ORF">ERS852572_00161</name>
</gene>
<dbReference type="InterPro" id="IPR004797">
    <property type="entry name" value="Competence_ComEC/Rec2"/>
</dbReference>
<keyword evidence="4 6" id="KW-1133">Transmembrane helix</keyword>
<evidence type="ECO:0000256" key="3">
    <source>
        <dbReference type="ARBA" id="ARBA00022692"/>
    </source>
</evidence>
<feature type="transmembrane region" description="Helical" evidence="6">
    <location>
        <begin position="307"/>
        <end position="327"/>
    </location>
</feature>
<keyword evidence="5 6" id="KW-0472">Membrane</keyword>
<feature type="transmembrane region" description="Helical" evidence="6">
    <location>
        <begin position="440"/>
        <end position="458"/>
    </location>
</feature>
<feature type="domain" description="ComEC/Rec2-related protein" evidence="7">
    <location>
        <begin position="233"/>
        <end position="497"/>
    </location>
</feature>
<feature type="transmembrane region" description="Helical" evidence="6">
    <location>
        <begin position="379"/>
        <end position="402"/>
    </location>
</feature>
<evidence type="ECO:0000313" key="9">
    <source>
        <dbReference type="EMBL" id="CUM72485.1"/>
    </source>
</evidence>
<feature type="transmembrane region" description="Helical" evidence="6">
    <location>
        <begin position="256"/>
        <end position="275"/>
    </location>
</feature>
<feature type="domain" description="DUF4131" evidence="8">
    <location>
        <begin position="24"/>
        <end position="186"/>
    </location>
</feature>